<reference evidence="5 6" key="1">
    <citation type="submission" date="2015-04" db="EMBL/GenBank/DDBJ databases">
        <title>Lasius niger genome sequencing.</title>
        <authorList>
            <person name="Konorov E.A."/>
            <person name="Nikitin M.A."/>
            <person name="Kirill M.V."/>
            <person name="Chang P."/>
        </authorList>
    </citation>
    <scope>NUCLEOTIDE SEQUENCE [LARGE SCALE GENOMIC DNA]</scope>
    <source>
        <tissue evidence="5">Whole</tissue>
    </source>
</reference>
<evidence type="ECO:0000313" key="6">
    <source>
        <dbReference type="Proteomes" id="UP000036403"/>
    </source>
</evidence>
<evidence type="ECO:0000256" key="1">
    <source>
        <dbReference type="ARBA" id="ARBA00004604"/>
    </source>
</evidence>
<evidence type="ECO:0000313" key="5">
    <source>
        <dbReference type="EMBL" id="KMQ97216.1"/>
    </source>
</evidence>
<dbReference type="OrthoDB" id="285729at2759"/>
<accession>A0A0J7L3I5</accession>
<evidence type="ECO:0000256" key="4">
    <source>
        <dbReference type="ARBA" id="ARBA00023242"/>
    </source>
</evidence>
<keyword evidence="6" id="KW-1185">Reference proteome</keyword>
<evidence type="ECO:0000256" key="3">
    <source>
        <dbReference type="ARBA" id="ARBA00015522"/>
    </source>
</evidence>
<dbReference type="PANTHER" id="PTHR13243:SF1">
    <property type="entry name" value="NUCLEOLAR PROTEIN 16"/>
    <property type="match status" value="1"/>
</dbReference>
<dbReference type="AlphaFoldDB" id="A0A0J7L3I5"/>
<comment type="subcellular location">
    <subcellularLocation>
        <location evidence="1">Nucleus</location>
        <location evidence="1">Nucleolus</location>
    </subcellularLocation>
</comment>
<dbReference type="PaxDb" id="67767-A0A0J7L3I5"/>
<dbReference type="Proteomes" id="UP000036403">
    <property type="component" value="Unassembled WGS sequence"/>
</dbReference>
<organism evidence="5 6">
    <name type="scientific">Lasius niger</name>
    <name type="common">Black garden ant</name>
    <dbReference type="NCBI Taxonomy" id="67767"/>
    <lineage>
        <taxon>Eukaryota</taxon>
        <taxon>Metazoa</taxon>
        <taxon>Ecdysozoa</taxon>
        <taxon>Arthropoda</taxon>
        <taxon>Hexapoda</taxon>
        <taxon>Insecta</taxon>
        <taxon>Pterygota</taxon>
        <taxon>Neoptera</taxon>
        <taxon>Endopterygota</taxon>
        <taxon>Hymenoptera</taxon>
        <taxon>Apocrita</taxon>
        <taxon>Aculeata</taxon>
        <taxon>Formicoidea</taxon>
        <taxon>Formicidae</taxon>
        <taxon>Formicinae</taxon>
        <taxon>Lasius</taxon>
        <taxon>Lasius</taxon>
    </lineage>
</organism>
<comment type="similarity">
    <text evidence="2">Belongs to the NOP16 family.</text>
</comment>
<dbReference type="GO" id="GO:0005730">
    <property type="term" value="C:nucleolus"/>
    <property type="evidence" value="ECO:0007669"/>
    <property type="project" value="UniProtKB-SubCell"/>
</dbReference>
<protein>
    <recommendedName>
        <fullName evidence="3">Nucleolar protein 16</fullName>
    </recommendedName>
</protein>
<keyword evidence="4" id="KW-0539">Nucleus</keyword>
<dbReference type="InterPro" id="IPR019002">
    <property type="entry name" value="Ribosome_biogenesis_Nop16"/>
</dbReference>
<dbReference type="EMBL" id="LBMM01000919">
    <property type="protein sequence ID" value="KMQ97216.1"/>
    <property type="molecule type" value="Genomic_DNA"/>
</dbReference>
<comment type="caution">
    <text evidence="5">The sequence shown here is derived from an EMBL/GenBank/DDBJ whole genome shotgun (WGS) entry which is preliminary data.</text>
</comment>
<dbReference type="PANTHER" id="PTHR13243">
    <property type="entry name" value="HSPC111 PROTEIN-RELATED"/>
    <property type="match status" value="1"/>
</dbReference>
<dbReference type="Pfam" id="PF09420">
    <property type="entry name" value="Nop16"/>
    <property type="match status" value="1"/>
</dbReference>
<proteinExistence type="inferred from homology"/>
<dbReference type="GO" id="GO:0042273">
    <property type="term" value="P:ribosomal large subunit biogenesis"/>
    <property type="evidence" value="ECO:0007669"/>
    <property type="project" value="TreeGrafter"/>
</dbReference>
<gene>
    <name evidence="5" type="ORF">RF55_2459</name>
</gene>
<name>A0A0J7L3I5_LASNI</name>
<dbReference type="STRING" id="67767.A0A0J7L3I5"/>
<evidence type="ECO:0000256" key="2">
    <source>
        <dbReference type="ARBA" id="ARBA00008479"/>
    </source>
</evidence>
<sequence>MKIKQIRKLKRKKKFNANVNRKRLRDKSQKLPNISCDQVKEAWTSTKSTRVNLKDMGLAYDANEVVQIPNAKHEMLEEARRIVREDESLSDHEAEDATPAKNYVAEKLEAEAKAPRERLFKLPKGQAQFFTYLIKRYGEDYKAMSRDKKNHYQLTWKQIRAKIKMFKGIPEQYNECLQNDSSKLTS</sequence>